<keyword evidence="2 3" id="KW-0333">Golgi apparatus</keyword>
<evidence type="ECO:0000313" key="7">
    <source>
        <dbReference type="Proteomes" id="UP000015104"/>
    </source>
</evidence>
<feature type="compositionally biased region" description="Low complexity" evidence="4">
    <location>
        <begin position="1"/>
        <end position="24"/>
    </location>
</feature>
<dbReference type="PANTHER" id="PTHR48438:SF1">
    <property type="entry name" value="ALPHA-(1,3)-FUCOSYLTRANSFERASE C-RELATED"/>
    <property type="match status" value="1"/>
</dbReference>
<comment type="subcellular location">
    <subcellularLocation>
        <location evidence="1">Golgi apparatus membrane</location>
        <topology evidence="1">Single-pass type II membrane protein</topology>
    </subcellularLocation>
    <subcellularLocation>
        <location evidence="3">Golgi apparatus</location>
        <location evidence="3">Golgi stack membrane</location>
        <topology evidence="3">Single-pass type II membrane protein</topology>
    </subcellularLocation>
</comment>
<keyword evidence="7" id="KW-1185">Reference proteome</keyword>
<feature type="region of interest" description="Disordered" evidence="4">
    <location>
        <begin position="97"/>
        <end position="125"/>
    </location>
</feature>
<dbReference type="GO" id="GO:0032580">
    <property type="term" value="C:Golgi cisterna membrane"/>
    <property type="evidence" value="ECO:0007669"/>
    <property type="project" value="UniProtKB-SubCell"/>
</dbReference>
<evidence type="ECO:0000256" key="3">
    <source>
        <dbReference type="RuleBase" id="RU003832"/>
    </source>
</evidence>
<evidence type="ECO:0000313" key="6">
    <source>
        <dbReference type="EnsemblMetazoa" id="tetur14g02260.1"/>
    </source>
</evidence>
<dbReference type="AlphaFoldDB" id="T1KLF5"/>
<organism evidence="6 7">
    <name type="scientific">Tetranychus urticae</name>
    <name type="common">Two-spotted spider mite</name>
    <dbReference type="NCBI Taxonomy" id="32264"/>
    <lineage>
        <taxon>Eukaryota</taxon>
        <taxon>Metazoa</taxon>
        <taxon>Ecdysozoa</taxon>
        <taxon>Arthropoda</taxon>
        <taxon>Chelicerata</taxon>
        <taxon>Arachnida</taxon>
        <taxon>Acari</taxon>
        <taxon>Acariformes</taxon>
        <taxon>Trombidiformes</taxon>
        <taxon>Prostigmata</taxon>
        <taxon>Eleutherengona</taxon>
        <taxon>Raphignathae</taxon>
        <taxon>Tetranychoidea</taxon>
        <taxon>Tetranychidae</taxon>
        <taxon>Tetranychus</taxon>
    </lineage>
</organism>
<reference evidence="6" key="2">
    <citation type="submission" date="2015-06" db="UniProtKB">
        <authorList>
            <consortium name="EnsemblMetazoa"/>
        </authorList>
    </citation>
    <scope>IDENTIFICATION</scope>
</reference>
<reference evidence="7" key="1">
    <citation type="submission" date="2011-08" db="EMBL/GenBank/DDBJ databases">
        <authorList>
            <person name="Rombauts S."/>
        </authorList>
    </citation>
    <scope>NUCLEOTIDE SEQUENCE</scope>
    <source>
        <strain evidence="7">London</strain>
    </source>
</reference>
<evidence type="ECO:0000256" key="2">
    <source>
        <dbReference type="ARBA" id="ARBA00023034"/>
    </source>
</evidence>
<protein>
    <recommendedName>
        <fullName evidence="3">Fucosyltransferase</fullName>
        <ecNumber evidence="3">2.4.1.-</ecNumber>
    </recommendedName>
</protein>
<evidence type="ECO:0000256" key="1">
    <source>
        <dbReference type="ARBA" id="ARBA00004323"/>
    </source>
</evidence>
<dbReference type="EMBL" id="CAEY01000211">
    <property type="status" value="NOT_ANNOTATED_CDS"/>
    <property type="molecule type" value="Genomic_DNA"/>
</dbReference>
<proteinExistence type="inferred from homology"/>
<keyword evidence="3" id="KW-0328">Glycosyltransferase</keyword>
<keyword evidence="3" id="KW-0812">Transmembrane</keyword>
<dbReference type="EC" id="2.4.1.-" evidence="3"/>
<dbReference type="PANTHER" id="PTHR48438">
    <property type="entry name" value="ALPHA-(1,3)-FUCOSYLTRANSFERASE C-RELATED"/>
    <property type="match status" value="1"/>
</dbReference>
<dbReference type="EnsemblMetazoa" id="tetur14g02260.1">
    <property type="protein sequence ID" value="tetur14g02260.1"/>
    <property type="gene ID" value="tetur14g02260"/>
</dbReference>
<dbReference type="HOGENOM" id="CLU_440299_0_0_1"/>
<feature type="domain" description="Fucosyltransferase C-terminal" evidence="5">
    <location>
        <begin position="535"/>
        <end position="593"/>
    </location>
</feature>
<dbReference type="GO" id="GO:0008417">
    <property type="term" value="F:fucosyltransferase activity"/>
    <property type="evidence" value="ECO:0007669"/>
    <property type="project" value="InterPro"/>
</dbReference>
<sequence>MQKIFTSFATSKSSSRNASSLDRSTLSDKSTGQFKVNQQVILNEGKHCLYPGAVSRPYVGLSLPSWYRPKASSTILRRRLRSRQWVTYQVEVTPDRKRPRKSCLSSGVKIGQSEPRNSGKMEKSSNPKYHLVHGYVSDVEGVDAVTGEDEVDSTEPHQKVKLIVLLLMIPSIAVMFYSQTKFRRESNVVGDLSGLGLPPNYLSSGIGSGSFGSRDFNSRFNPIYDHQMRSEHADEYDPFDNAPNEKDQNDYQNDQQSNENEQLNSGFPVNIFNDEFKDENKAEESKSIGNDDFSKEMYSPEQMKIMNLKTVDEYKVIFYENNDPYNVNHLSLSNEFPFSHCTDEKRCLITNDVTLINISDALIFTDPNHPSPNKLKSLSSSTETTLITIFYQLTPTQLKPKLNYNLTLTYSHLSNITYRPFLIEKSLTDGVPLQSSNSLSSENVNGSSAFNLWRNKRKLVLIVTSNCTVDQLLVRMATIMERIGIDVDLVSLCDYCPKLNKVTEFSLEKVSLESCLETLFEPYLFLFDWQPYLCCFINALDFTSLHDLGDLLNLIASDLNQYQSYIKWTETHEISMQRQDLCSLCSYLHGNHSVINKMSSSYTNNSECVFWKKVYSFSELS</sequence>
<dbReference type="InterPro" id="IPR001503">
    <property type="entry name" value="Glyco_trans_10"/>
</dbReference>
<evidence type="ECO:0000259" key="5">
    <source>
        <dbReference type="Pfam" id="PF00852"/>
    </source>
</evidence>
<keyword evidence="3" id="KW-0808">Transferase</keyword>
<feature type="compositionally biased region" description="Low complexity" evidence="4">
    <location>
        <begin position="250"/>
        <end position="262"/>
    </location>
</feature>
<comment type="similarity">
    <text evidence="3">Belongs to the glycosyltransferase 10 family.</text>
</comment>
<feature type="region of interest" description="Disordered" evidence="4">
    <location>
        <begin position="234"/>
        <end position="266"/>
    </location>
</feature>
<feature type="region of interest" description="Disordered" evidence="4">
    <location>
        <begin position="1"/>
        <end position="29"/>
    </location>
</feature>
<dbReference type="GO" id="GO:0000139">
    <property type="term" value="C:Golgi membrane"/>
    <property type="evidence" value="ECO:0007669"/>
    <property type="project" value="UniProtKB-SubCell"/>
</dbReference>
<accession>T1KLF5</accession>
<dbReference type="SUPFAM" id="SSF53756">
    <property type="entry name" value="UDP-Glycosyltransferase/glycogen phosphorylase"/>
    <property type="match status" value="1"/>
</dbReference>
<name>T1KLF5_TETUR</name>
<dbReference type="Proteomes" id="UP000015104">
    <property type="component" value="Unassembled WGS sequence"/>
</dbReference>
<evidence type="ECO:0000256" key="4">
    <source>
        <dbReference type="SAM" id="MobiDB-lite"/>
    </source>
</evidence>
<dbReference type="Pfam" id="PF00852">
    <property type="entry name" value="Glyco_transf_10"/>
    <property type="match status" value="1"/>
</dbReference>
<dbReference type="InterPro" id="IPR055270">
    <property type="entry name" value="Glyco_tran_10_C"/>
</dbReference>
<keyword evidence="3" id="KW-0472">Membrane</keyword>